<organism evidence="1 2">
    <name type="scientific">Microthyrium microscopicum</name>
    <dbReference type="NCBI Taxonomy" id="703497"/>
    <lineage>
        <taxon>Eukaryota</taxon>
        <taxon>Fungi</taxon>
        <taxon>Dikarya</taxon>
        <taxon>Ascomycota</taxon>
        <taxon>Pezizomycotina</taxon>
        <taxon>Dothideomycetes</taxon>
        <taxon>Dothideomycetes incertae sedis</taxon>
        <taxon>Microthyriales</taxon>
        <taxon>Microthyriaceae</taxon>
        <taxon>Microthyrium</taxon>
    </lineage>
</organism>
<evidence type="ECO:0000313" key="1">
    <source>
        <dbReference type="EMBL" id="KAF2673310.1"/>
    </source>
</evidence>
<evidence type="ECO:0000313" key="2">
    <source>
        <dbReference type="Proteomes" id="UP000799302"/>
    </source>
</evidence>
<proteinExistence type="predicted"/>
<reference evidence="1" key="1">
    <citation type="journal article" date="2020" name="Stud. Mycol.">
        <title>101 Dothideomycetes genomes: a test case for predicting lifestyles and emergence of pathogens.</title>
        <authorList>
            <person name="Haridas S."/>
            <person name="Albert R."/>
            <person name="Binder M."/>
            <person name="Bloem J."/>
            <person name="Labutti K."/>
            <person name="Salamov A."/>
            <person name="Andreopoulos B."/>
            <person name="Baker S."/>
            <person name="Barry K."/>
            <person name="Bills G."/>
            <person name="Bluhm B."/>
            <person name="Cannon C."/>
            <person name="Castanera R."/>
            <person name="Culley D."/>
            <person name="Daum C."/>
            <person name="Ezra D."/>
            <person name="Gonzalez J."/>
            <person name="Henrissat B."/>
            <person name="Kuo A."/>
            <person name="Liang C."/>
            <person name="Lipzen A."/>
            <person name="Lutzoni F."/>
            <person name="Magnuson J."/>
            <person name="Mondo S."/>
            <person name="Nolan M."/>
            <person name="Ohm R."/>
            <person name="Pangilinan J."/>
            <person name="Park H.-J."/>
            <person name="Ramirez L."/>
            <person name="Alfaro M."/>
            <person name="Sun H."/>
            <person name="Tritt A."/>
            <person name="Yoshinaga Y."/>
            <person name="Zwiers L.-H."/>
            <person name="Turgeon B."/>
            <person name="Goodwin S."/>
            <person name="Spatafora J."/>
            <person name="Crous P."/>
            <person name="Grigoriev I."/>
        </authorList>
    </citation>
    <scope>NUCLEOTIDE SEQUENCE</scope>
    <source>
        <strain evidence="1">CBS 115976</strain>
    </source>
</reference>
<accession>A0A6A6UNF5</accession>
<dbReference type="AlphaFoldDB" id="A0A6A6UNF5"/>
<sequence length="284" mass="31323">MLSLMMGNSGGIAIDLSASINKDCVMNLFPNYNLSFHQPSTEDIPNYILEPVFCCQLTRLKNIFGEHLSKDFKMIACMVPESTPDPQPTIMLEGPSGSDNIIYLTNGGQRQPLFTVQFDISHKPNVRLSRSLPAPQPGQQLTQFVGTAEIGQLSEAITLNIHGREIKNNETGSLSTGYRKDFVSPFPSALGAGVKMRWKDTSSSRGLELWNEDKKVKVARFMPHLLSKGDPELLMFLPIRNADEEHFLDLVVLMAMAQLAKSKINNKVGGQIFKTIMGLPGVGS</sequence>
<protein>
    <submittedName>
        <fullName evidence="1">Uncharacterized protein</fullName>
    </submittedName>
</protein>
<keyword evidence="2" id="KW-1185">Reference proteome</keyword>
<dbReference type="Proteomes" id="UP000799302">
    <property type="component" value="Unassembled WGS sequence"/>
</dbReference>
<dbReference type="EMBL" id="MU004231">
    <property type="protein sequence ID" value="KAF2673310.1"/>
    <property type="molecule type" value="Genomic_DNA"/>
</dbReference>
<gene>
    <name evidence="1" type="ORF">BT63DRAFT_153204</name>
</gene>
<name>A0A6A6UNF5_9PEZI</name>